<feature type="region of interest" description="Disordered" evidence="2">
    <location>
        <begin position="147"/>
        <end position="174"/>
    </location>
</feature>
<dbReference type="InterPro" id="IPR039417">
    <property type="entry name" value="Peptidase_C1A_papain-like"/>
</dbReference>
<dbReference type="InterPro" id="IPR013128">
    <property type="entry name" value="Peptidase_C1A"/>
</dbReference>
<dbReference type="PANTHER" id="PTHR12411">
    <property type="entry name" value="CYSTEINE PROTEASE FAMILY C1-RELATED"/>
    <property type="match status" value="1"/>
</dbReference>
<organism evidence="4 5">
    <name type="scientific">Phytophthora pseudosyringae</name>
    <dbReference type="NCBI Taxonomy" id="221518"/>
    <lineage>
        <taxon>Eukaryota</taxon>
        <taxon>Sar</taxon>
        <taxon>Stramenopiles</taxon>
        <taxon>Oomycota</taxon>
        <taxon>Peronosporomycetes</taxon>
        <taxon>Peronosporales</taxon>
        <taxon>Peronosporaceae</taxon>
        <taxon>Phytophthora</taxon>
    </lineage>
</organism>
<feature type="compositionally biased region" description="Low complexity" evidence="2">
    <location>
        <begin position="191"/>
        <end position="222"/>
    </location>
</feature>
<reference evidence="4" key="1">
    <citation type="submission" date="2021-02" db="EMBL/GenBank/DDBJ databases">
        <authorList>
            <person name="Palmer J.M."/>
        </authorList>
    </citation>
    <scope>NUCLEOTIDE SEQUENCE</scope>
    <source>
        <strain evidence="4">SCRP734</strain>
    </source>
</reference>
<gene>
    <name evidence="4" type="ORF">PHYPSEUDO_002186</name>
</gene>
<dbReference type="OrthoDB" id="10253408at2759"/>
<accession>A0A8T1V4I2</accession>
<name>A0A8T1V4I2_9STRA</name>
<feature type="domain" description="Peptidase C1A papain C-terminal" evidence="3">
    <location>
        <begin position="223"/>
        <end position="436"/>
    </location>
</feature>
<protein>
    <recommendedName>
        <fullName evidence="3">Peptidase C1A papain C-terminal domain-containing protein</fullName>
    </recommendedName>
</protein>
<comment type="caution">
    <text evidence="4">The sequence shown here is derived from an EMBL/GenBank/DDBJ whole genome shotgun (WGS) entry which is preliminary data.</text>
</comment>
<dbReference type="InterPro" id="IPR000169">
    <property type="entry name" value="Pept_cys_AS"/>
</dbReference>
<dbReference type="PROSITE" id="PS00139">
    <property type="entry name" value="THIOL_PROTEASE_CYS"/>
    <property type="match status" value="1"/>
</dbReference>
<dbReference type="GO" id="GO:0006508">
    <property type="term" value="P:proteolysis"/>
    <property type="evidence" value="ECO:0007669"/>
    <property type="project" value="InterPro"/>
</dbReference>
<dbReference type="SMART" id="SM00645">
    <property type="entry name" value="Pept_C1"/>
    <property type="match status" value="1"/>
</dbReference>
<proteinExistence type="predicted"/>
<feature type="region of interest" description="Disordered" evidence="2">
    <location>
        <begin position="191"/>
        <end position="224"/>
    </location>
</feature>
<evidence type="ECO:0000313" key="4">
    <source>
        <dbReference type="EMBL" id="KAG7375263.1"/>
    </source>
</evidence>
<dbReference type="EMBL" id="JAGDFM010001365">
    <property type="protein sequence ID" value="KAG7375263.1"/>
    <property type="molecule type" value="Genomic_DNA"/>
</dbReference>
<dbReference type="InterPro" id="IPR000668">
    <property type="entry name" value="Peptidase_C1A_C"/>
</dbReference>
<evidence type="ECO:0000256" key="2">
    <source>
        <dbReference type="SAM" id="MobiDB-lite"/>
    </source>
</evidence>
<dbReference type="AlphaFoldDB" id="A0A8T1V4I2"/>
<evidence type="ECO:0000313" key="5">
    <source>
        <dbReference type="Proteomes" id="UP000694044"/>
    </source>
</evidence>
<evidence type="ECO:0000259" key="3">
    <source>
        <dbReference type="SMART" id="SM00645"/>
    </source>
</evidence>
<dbReference type="Pfam" id="PF00112">
    <property type="entry name" value="Peptidase_C1"/>
    <property type="match status" value="1"/>
</dbReference>
<evidence type="ECO:0000256" key="1">
    <source>
        <dbReference type="ARBA" id="ARBA00023145"/>
    </source>
</evidence>
<keyword evidence="5" id="KW-1185">Reference proteome</keyword>
<dbReference type="CDD" id="cd02248">
    <property type="entry name" value="Peptidase_C1A"/>
    <property type="match status" value="1"/>
</dbReference>
<dbReference type="Proteomes" id="UP000694044">
    <property type="component" value="Unassembled WGS sequence"/>
</dbReference>
<keyword evidence="1" id="KW-0865">Zymogen</keyword>
<sequence length="441" mass="47063">MHAGIDYERYLAEKKAAPALCDNWLSKHKGRATELGLMPITEDRSTEDFDEDVRQRIFLSQQDVDKAQAANPHANFSIDVVYSILTNDEFKARVTNSYATGNTTLQRSRKLRTQFDFVSSAKMLNKLTSRVESQTAADPLGDSVVAAKSPETAMPSTSATRGPKFGRHGTPITDTSCDEEAETKQWTIPTAAPVPTNAPTKAPVSTKTPTPATTEEATTTATQSDSVDWTTSACISPVQNQGQCGDCWAFATATASAVESAQCIAGGQKSLNKFSEQQLVSCNTQNNGCNGGAPQYAFDYILEHGFCMEDSFPYASSEGSVPPCASCTKAGTGITGYNVLEVGDEAGLIAAISERPTVVTVAAGNAAWKQYTGGVLSSCETTDLNHLVVAVGYDTTSLKIRNSWGEDWGEDGYIRLERTSSGSGTCGVMKQMVPLATGENL</sequence>
<dbReference type="GO" id="GO:0008234">
    <property type="term" value="F:cysteine-type peptidase activity"/>
    <property type="evidence" value="ECO:0007669"/>
    <property type="project" value="InterPro"/>
</dbReference>